<keyword evidence="1" id="KW-0175">Coiled coil</keyword>
<evidence type="ECO:0000256" key="1">
    <source>
        <dbReference type="SAM" id="Coils"/>
    </source>
</evidence>
<feature type="non-terminal residue" evidence="3">
    <location>
        <position position="296"/>
    </location>
</feature>
<name>A0A8S2TNB9_9BILA</name>
<evidence type="ECO:0000313" key="3">
    <source>
        <dbReference type="EMBL" id="CAF4298021.1"/>
    </source>
</evidence>
<dbReference type="EMBL" id="CAJNOK010035096">
    <property type="protein sequence ID" value="CAF1510142.1"/>
    <property type="molecule type" value="Genomic_DNA"/>
</dbReference>
<protein>
    <submittedName>
        <fullName evidence="3">Uncharacterized protein</fullName>
    </submittedName>
</protein>
<accession>A0A8S2TNB9</accession>
<comment type="caution">
    <text evidence="3">The sequence shown here is derived from an EMBL/GenBank/DDBJ whole genome shotgun (WGS) entry which is preliminary data.</text>
</comment>
<reference evidence="3" key="1">
    <citation type="submission" date="2021-02" db="EMBL/GenBank/DDBJ databases">
        <authorList>
            <person name="Nowell W R."/>
        </authorList>
    </citation>
    <scope>NUCLEOTIDE SEQUENCE</scope>
</reference>
<proteinExistence type="predicted"/>
<organism evidence="3 4">
    <name type="scientific">Didymodactylos carnosus</name>
    <dbReference type="NCBI Taxonomy" id="1234261"/>
    <lineage>
        <taxon>Eukaryota</taxon>
        <taxon>Metazoa</taxon>
        <taxon>Spiralia</taxon>
        <taxon>Gnathifera</taxon>
        <taxon>Rotifera</taxon>
        <taxon>Eurotatoria</taxon>
        <taxon>Bdelloidea</taxon>
        <taxon>Philodinida</taxon>
        <taxon>Philodinidae</taxon>
        <taxon>Didymodactylos</taxon>
    </lineage>
</organism>
<evidence type="ECO:0000313" key="4">
    <source>
        <dbReference type="Proteomes" id="UP000682733"/>
    </source>
</evidence>
<feature type="coiled-coil region" evidence="1">
    <location>
        <begin position="44"/>
        <end position="78"/>
    </location>
</feature>
<sequence>MESSNNDNIAFNYIRQWEQETINRVKQLADQACLDIQALIDENNASSKKRYDRLDAELRQQEKNNSSSEQEIEQLKAAELLKLNCQRSIEIHSRTLDFDGVFQITSGRSTASDVSFDLNRVLDVNSRTNTVYISDDCLMTASHNNILYYDMNQLCIVDLTGTYGRTIDWMDEIRDMCWCSSVDQFFIWSCSGGYTLDSLTLNMIQIKEVPKILPFDTCSATCLDDKLLLCDSPNIQLWQPSTWTLKDKWENVISKDYIHCIKINQNQIVALSITLYQGNSRIELRNLSSMEVVIST</sequence>
<gene>
    <name evidence="2" type="ORF">OVA965_LOCUS37335</name>
    <name evidence="3" type="ORF">TMI583_LOCUS38408</name>
</gene>
<dbReference type="Proteomes" id="UP000682733">
    <property type="component" value="Unassembled WGS sequence"/>
</dbReference>
<dbReference type="AlphaFoldDB" id="A0A8S2TNB9"/>
<dbReference type="SUPFAM" id="SSF101898">
    <property type="entry name" value="NHL repeat"/>
    <property type="match status" value="1"/>
</dbReference>
<evidence type="ECO:0000313" key="2">
    <source>
        <dbReference type="EMBL" id="CAF1510142.1"/>
    </source>
</evidence>
<dbReference type="EMBL" id="CAJOBA010057165">
    <property type="protein sequence ID" value="CAF4298021.1"/>
    <property type="molecule type" value="Genomic_DNA"/>
</dbReference>
<dbReference type="Proteomes" id="UP000677228">
    <property type="component" value="Unassembled WGS sequence"/>
</dbReference>